<dbReference type="Gene3D" id="3.30.200.20">
    <property type="entry name" value="Phosphorylase Kinase, domain 1"/>
    <property type="match status" value="1"/>
</dbReference>
<dbReference type="Gene3D" id="1.10.510.10">
    <property type="entry name" value="Transferase(Phosphotransferase) domain 1"/>
    <property type="match status" value="1"/>
</dbReference>
<dbReference type="EC" id="2.7.11.1" evidence="7"/>
<dbReference type="EMBL" id="JBEXZR010000020">
    <property type="protein sequence ID" value="MEU0709938.1"/>
    <property type="molecule type" value="Genomic_DNA"/>
</dbReference>
<dbReference type="SMART" id="SM00220">
    <property type="entry name" value="S_TKc"/>
    <property type="match status" value="1"/>
</dbReference>
<reference evidence="7 8" key="1">
    <citation type="submission" date="2024-06" db="EMBL/GenBank/DDBJ databases">
        <title>The Natural Products Discovery Center: Release of the First 8490 Sequenced Strains for Exploring Actinobacteria Biosynthetic Diversity.</title>
        <authorList>
            <person name="Kalkreuter E."/>
            <person name="Kautsar S.A."/>
            <person name="Yang D."/>
            <person name="Bader C.D."/>
            <person name="Teijaro C.N."/>
            <person name="Fluegel L."/>
            <person name="Davis C.M."/>
            <person name="Simpson J.R."/>
            <person name="Lauterbach L."/>
            <person name="Steele A.D."/>
            <person name="Gui C."/>
            <person name="Meng S."/>
            <person name="Li G."/>
            <person name="Viehrig K."/>
            <person name="Ye F."/>
            <person name="Su P."/>
            <person name="Kiefer A.F."/>
            <person name="Nichols A."/>
            <person name="Cepeda A.J."/>
            <person name="Yan W."/>
            <person name="Fan B."/>
            <person name="Jiang Y."/>
            <person name="Adhikari A."/>
            <person name="Zheng C.-J."/>
            <person name="Schuster L."/>
            <person name="Cowan T.M."/>
            <person name="Smanski M.J."/>
            <person name="Chevrette M.G."/>
            <person name="De Carvalho L.P.S."/>
            <person name="Shen B."/>
        </authorList>
    </citation>
    <scope>NUCLEOTIDE SEQUENCE [LARGE SCALE GENOMIC DNA]</scope>
    <source>
        <strain evidence="7 8">NPDC006337</strain>
    </source>
</reference>
<dbReference type="InterPro" id="IPR011009">
    <property type="entry name" value="Kinase-like_dom_sf"/>
</dbReference>
<evidence type="ECO:0000256" key="2">
    <source>
        <dbReference type="ARBA" id="ARBA00022741"/>
    </source>
</evidence>
<comment type="caution">
    <text evidence="7">The sequence shown here is derived from an EMBL/GenBank/DDBJ whole genome shotgun (WGS) entry which is preliminary data.</text>
</comment>
<dbReference type="InterPro" id="IPR011047">
    <property type="entry name" value="Quinoprotein_ADH-like_sf"/>
</dbReference>
<keyword evidence="1 7" id="KW-0808">Transferase</keyword>
<dbReference type="Gene3D" id="2.130.10.10">
    <property type="entry name" value="YVTN repeat-like/Quinoprotein amine dehydrogenase"/>
    <property type="match status" value="2"/>
</dbReference>
<feature type="compositionally biased region" description="Pro residues" evidence="5">
    <location>
        <begin position="341"/>
        <end position="364"/>
    </location>
</feature>
<accession>A0ABV2W9Q3</accession>
<evidence type="ECO:0000259" key="6">
    <source>
        <dbReference type="PROSITE" id="PS50011"/>
    </source>
</evidence>
<dbReference type="InterPro" id="IPR008271">
    <property type="entry name" value="Ser/Thr_kinase_AS"/>
</dbReference>
<evidence type="ECO:0000256" key="1">
    <source>
        <dbReference type="ARBA" id="ARBA00022679"/>
    </source>
</evidence>
<proteinExistence type="predicted"/>
<dbReference type="PANTHER" id="PTHR43289">
    <property type="entry name" value="MITOGEN-ACTIVATED PROTEIN KINASE KINASE KINASE 20-RELATED"/>
    <property type="match status" value="1"/>
</dbReference>
<protein>
    <submittedName>
        <fullName evidence="7">Serine/threonine-protein kinase</fullName>
        <ecNumber evidence="7">2.7.11.1</ecNumber>
    </submittedName>
</protein>
<dbReference type="PROSITE" id="PS50011">
    <property type="entry name" value="PROTEIN_KINASE_DOM"/>
    <property type="match status" value="1"/>
</dbReference>
<dbReference type="PANTHER" id="PTHR43289:SF34">
    <property type="entry name" value="SERINE_THREONINE-PROTEIN KINASE YBDM-RELATED"/>
    <property type="match status" value="1"/>
</dbReference>
<dbReference type="GO" id="GO:0004674">
    <property type="term" value="F:protein serine/threonine kinase activity"/>
    <property type="evidence" value="ECO:0007669"/>
    <property type="project" value="UniProtKB-EC"/>
</dbReference>
<sequence length="703" mass="74230">MMLARLGEEDPRSLGGYTVLAVIGQDGMGRVYLGERAAGAPPVAIKTVRPGLQDDPEFRMRFAREARACERLSGAGTPRYRGADPDGRPPWLAVDYIHAPPLSVLVREAGPLPPPGAMSLVRELARILPRVHRLGLVHRDLKPGNVLVARQGPVIIDFGLLLDLASPTDPLDTDRRGTPGYAAPEHCFRRPVSEAADVYALGAILAFVLRGALPVEGPAVRRRRDGRPDITGLSAEAYELVADCMALDPADRPAPATVVARADALSRAATPGVARPGAFTWLPPAAQDVLRAYEEIRLPEARPATHGPAAATVPLPRPEPPAPTKVMEPRASSTPAGRPATPRPSPPPPPPPHASPRQLAPPPLAGARWSARLPGRTYYAAPVLHRGLAVVAALDGTVRAFDARTGEVAWSRKLDGRVECPPATGGDTLIVSRADRWVCALHTSTGKELWRRPTGNTAPSTPVVAGDRVLLGDREGLVRALDAEAGDLLWTARTGDRAVHGAPAVHDGRVFVTSWDGSVYALDARDGTRLWEAPTGGELHGGPVVSGGTVHVGSRARVVCAFRASDGRQESQVPTYGPVRARPVAYGGEIWVGCLRGGLYGLGAGHGTAVRRLALGAAVHSEAAVDRHSVYAGTSDGRVHRLRRDGGPAHPWYDAGAPVEAGLRTGYGLLFVVGTDCRLHAVDLGADTTRRVAARPPAPEPAP</sequence>
<keyword evidence="8" id="KW-1185">Reference proteome</keyword>
<gene>
    <name evidence="7" type="ORF">ABZ508_21505</name>
</gene>
<keyword evidence="2" id="KW-0547">Nucleotide-binding</keyword>
<dbReference type="Pfam" id="PF00069">
    <property type="entry name" value="Pkinase"/>
    <property type="match status" value="1"/>
</dbReference>
<dbReference type="InterPro" id="IPR002372">
    <property type="entry name" value="PQQ_rpt_dom"/>
</dbReference>
<dbReference type="SMART" id="SM00564">
    <property type="entry name" value="PQQ"/>
    <property type="match status" value="5"/>
</dbReference>
<dbReference type="InterPro" id="IPR018391">
    <property type="entry name" value="PQQ_b-propeller_rpt"/>
</dbReference>
<evidence type="ECO:0000256" key="4">
    <source>
        <dbReference type="ARBA" id="ARBA00022840"/>
    </source>
</evidence>
<dbReference type="InterPro" id="IPR000719">
    <property type="entry name" value="Prot_kinase_dom"/>
</dbReference>
<keyword evidence="4" id="KW-0067">ATP-binding</keyword>
<organism evidence="7 8">
    <name type="scientific">Streptomyces lavendulocolor</name>
    <dbReference type="NCBI Taxonomy" id="67316"/>
    <lineage>
        <taxon>Bacteria</taxon>
        <taxon>Bacillati</taxon>
        <taxon>Actinomycetota</taxon>
        <taxon>Actinomycetes</taxon>
        <taxon>Kitasatosporales</taxon>
        <taxon>Streptomycetaceae</taxon>
        <taxon>Streptomyces</taxon>
    </lineage>
</organism>
<evidence type="ECO:0000313" key="8">
    <source>
        <dbReference type="Proteomes" id="UP001550378"/>
    </source>
</evidence>
<dbReference type="InterPro" id="IPR015943">
    <property type="entry name" value="WD40/YVTN_repeat-like_dom_sf"/>
</dbReference>
<dbReference type="PROSITE" id="PS00108">
    <property type="entry name" value="PROTEIN_KINASE_ST"/>
    <property type="match status" value="1"/>
</dbReference>
<name>A0ABV2W9Q3_9ACTN</name>
<dbReference type="Proteomes" id="UP001550378">
    <property type="component" value="Unassembled WGS sequence"/>
</dbReference>
<dbReference type="SUPFAM" id="SSF56112">
    <property type="entry name" value="Protein kinase-like (PK-like)"/>
    <property type="match status" value="1"/>
</dbReference>
<dbReference type="RefSeq" id="WP_359658913.1">
    <property type="nucleotide sequence ID" value="NZ_JBEXZP010000432.1"/>
</dbReference>
<evidence type="ECO:0000313" key="7">
    <source>
        <dbReference type="EMBL" id="MEU0709938.1"/>
    </source>
</evidence>
<dbReference type="Pfam" id="PF13360">
    <property type="entry name" value="PQQ_2"/>
    <property type="match status" value="2"/>
</dbReference>
<evidence type="ECO:0000256" key="3">
    <source>
        <dbReference type="ARBA" id="ARBA00022777"/>
    </source>
</evidence>
<dbReference type="SUPFAM" id="SSF50998">
    <property type="entry name" value="Quinoprotein alcohol dehydrogenase-like"/>
    <property type="match status" value="2"/>
</dbReference>
<feature type="region of interest" description="Disordered" evidence="5">
    <location>
        <begin position="300"/>
        <end position="367"/>
    </location>
</feature>
<dbReference type="CDD" id="cd14014">
    <property type="entry name" value="STKc_PknB_like"/>
    <property type="match status" value="1"/>
</dbReference>
<feature type="domain" description="Protein kinase" evidence="6">
    <location>
        <begin position="17"/>
        <end position="265"/>
    </location>
</feature>
<evidence type="ECO:0000256" key="5">
    <source>
        <dbReference type="SAM" id="MobiDB-lite"/>
    </source>
</evidence>
<keyword evidence="3 7" id="KW-0418">Kinase</keyword>